<accession>A0ABR1E9K0</accession>
<comment type="caution">
    <text evidence="1">The sequence shown here is derived from an EMBL/GenBank/DDBJ whole genome shotgun (WGS) entry which is preliminary data.</text>
</comment>
<proteinExistence type="predicted"/>
<dbReference type="Proteomes" id="UP001303046">
    <property type="component" value="Unassembled WGS sequence"/>
</dbReference>
<evidence type="ECO:0000313" key="1">
    <source>
        <dbReference type="EMBL" id="KAK6759359.1"/>
    </source>
</evidence>
<name>A0ABR1E9K0_NECAM</name>
<gene>
    <name evidence="1" type="primary">Necator_chrX.g21294</name>
    <name evidence="1" type="ORF">RB195_021133</name>
</gene>
<protein>
    <submittedName>
        <fullName evidence="1">Uncharacterized protein</fullName>
    </submittedName>
</protein>
<evidence type="ECO:0000313" key="2">
    <source>
        <dbReference type="Proteomes" id="UP001303046"/>
    </source>
</evidence>
<organism evidence="1 2">
    <name type="scientific">Necator americanus</name>
    <name type="common">Human hookworm</name>
    <dbReference type="NCBI Taxonomy" id="51031"/>
    <lineage>
        <taxon>Eukaryota</taxon>
        <taxon>Metazoa</taxon>
        <taxon>Ecdysozoa</taxon>
        <taxon>Nematoda</taxon>
        <taxon>Chromadorea</taxon>
        <taxon>Rhabditida</taxon>
        <taxon>Rhabditina</taxon>
        <taxon>Rhabditomorpha</taxon>
        <taxon>Strongyloidea</taxon>
        <taxon>Ancylostomatidae</taxon>
        <taxon>Bunostominae</taxon>
        <taxon>Necator</taxon>
    </lineage>
</organism>
<keyword evidence="2" id="KW-1185">Reference proteome</keyword>
<reference evidence="1 2" key="1">
    <citation type="submission" date="2023-08" db="EMBL/GenBank/DDBJ databases">
        <title>A Necator americanus chromosomal reference genome.</title>
        <authorList>
            <person name="Ilik V."/>
            <person name="Petrzelkova K.J."/>
            <person name="Pardy F."/>
            <person name="Fuh T."/>
            <person name="Niatou-Singa F.S."/>
            <person name="Gouil Q."/>
            <person name="Baker L."/>
            <person name="Ritchie M.E."/>
            <person name="Jex A.R."/>
            <person name="Gazzola D."/>
            <person name="Li H."/>
            <person name="Toshio Fujiwara R."/>
            <person name="Zhan B."/>
            <person name="Aroian R.V."/>
            <person name="Pafco B."/>
            <person name="Schwarz E.M."/>
        </authorList>
    </citation>
    <scope>NUCLEOTIDE SEQUENCE [LARGE SCALE GENOMIC DNA]</scope>
    <source>
        <strain evidence="1 2">Aroian</strain>
        <tissue evidence="1">Whole animal</tissue>
    </source>
</reference>
<sequence>MSSESRDEDPPPLATKASASCANAIVAQITVHSQELQRDGETVAQWMPRDSRTYRLLTHGHEVRGLRVLRYGGEAENRLKVPPKIKLIDMWLKESGHMFRALGRK</sequence>
<dbReference type="EMBL" id="JAVFWL010000006">
    <property type="protein sequence ID" value="KAK6759359.1"/>
    <property type="molecule type" value="Genomic_DNA"/>
</dbReference>